<comment type="caution">
    <text evidence="1">The sequence shown here is derived from an EMBL/GenBank/DDBJ whole genome shotgun (WGS) entry which is preliminary data.</text>
</comment>
<sequence length="222" mass="24064">MGDAPVLWGSKRPSVVALLTCAAEYVVLCNSTQHLVQEINQLNQLVSDFDKTIFCNNQAAVQVSLDNKSHKWMRYLGRVFLSTTQSANTASRSHGSRRTTCWPMLSPRDSQDQHCSGHSISWGIGTDRRASFAAPGPFLTGNESYPDLSSIGGDGIGTDQQVSFAAPGPFLTGNESYPDLSSIGGDGIGTDRQESFVAPGPFLTKANPKNFIQYIYTRALLL</sequence>
<evidence type="ECO:0000313" key="2">
    <source>
        <dbReference type="Proteomes" id="UP000765509"/>
    </source>
</evidence>
<gene>
    <name evidence="1" type="ORF">O181_119048</name>
</gene>
<dbReference type="OrthoDB" id="3344688at2759"/>
<reference evidence="1" key="1">
    <citation type="submission" date="2021-03" db="EMBL/GenBank/DDBJ databases">
        <title>Draft genome sequence of rust myrtle Austropuccinia psidii MF-1, a brazilian biotype.</title>
        <authorList>
            <person name="Quecine M.C."/>
            <person name="Pachon D.M.R."/>
            <person name="Bonatelli M.L."/>
            <person name="Correr F.H."/>
            <person name="Franceschini L.M."/>
            <person name="Leite T.F."/>
            <person name="Margarido G.R.A."/>
            <person name="Almeida C.A."/>
            <person name="Ferrarezi J.A."/>
            <person name="Labate C.A."/>
        </authorList>
    </citation>
    <scope>NUCLEOTIDE SEQUENCE</scope>
    <source>
        <strain evidence="1">MF-1</strain>
    </source>
</reference>
<protein>
    <submittedName>
        <fullName evidence="1">Uncharacterized protein</fullName>
    </submittedName>
</protein>
<organism evidence="1 2">
    <name type="scientific">Austropuccinia psidii MF-1</name>
    <dbReference type="NCBI Taxonomy" id="1389203"/>
    <lineage>
        <taxon>Eukaryota</taxon>
        <taxon>Fungi</taxon>
        <taxon>Dikarya</taxon>
        <taxon>Basidiomycota</taxon>
        <taxon>Pucciniomycotina</taxon>
        <taxon>Pucciniomycetes</taxon>
        <taxon>Pucciniales</taxon>
        <taxon>Sphaerophragmiaceae</taxon>
        <taxon>Austropuccinia</taxon>
    </lineage>
</organism>
<dbReference type="Proteomes" id="UP000765509">
    <property type="component" value="Unassembled WGS sequence"/>
</dbReference>
<proteinExistence type="predicted"/>
<dbReference type="AlphaFoldDB" id="A0A9Q3PZ00"/>
<name>A0A9Q3PZ00_9BASI</name>
<evidence type="ECO:0000313" key="1">
    <source>
        <dbReference type="EMBL" id="MBW0579333.1"/>
    </source>
</evidence>
<keyword evidence="2" id="KW-1185">Reference proteome</keyword>
<accession>A0A9Q3PZ00</accession>
<dbReference type="EMBL" id="AVOT02104830">
    <property type="protein sequence ID" value="MBW0579333.1"/>
    <property type="molecule type" value="Genomic_DNA"/>
</dbReference>